<keyword evidence="6 13" id="KW-0256">Endoplasmic reticulum</keyword>
<evidence type="ECO:0000256" key="6">
    <source>
        <dbReference type="ARBA" id="ARBA00022824"/>
    </source>
</evidence>
<dbReference type="InterPro" id="IPR005821">
    <property type="entry name" value="Ion_trans_dom"/>
</dbReference>
<dbReference type="RefSeq" id="XP_051066000.1">
    <property type="nucleotide sequence ID" value="XM_051219287.1"/>
</dbReference>
<keyword evidence="9 13" id="KW-0472">Membrane</keyword>
<evidence type="ECO:0000256" key="3">
    <source>
        <dbReference type="ARBA" id="ARBA00022448"/>
    </source>
</evidence>
<comment type="caution">
    <text evidence="16">The sequence shown here is derived from an EMBL/GenBank/DDBJ whole genome shotgun (WGS) entry which is preliminary data.</text>
</comment>
<dbReference type="CTD" id="3709"/>
<dbReference type="Pfam" id="PF01365">
    <property type="entry name" value="RYDR_ITPR"/>
    <property type="match status" value="1"/>
</dbReference>
<feature type="domain" description="MIR" evidence="15">
    <location>
        <begin position="92"/>
        <end position="145"/>
    </location>
</feature>
<comment type="subcellular location">
    <subcellularLocation>
        <location evidence="1 13">Endoplasmic reticulum membrane</location>
        <topology evidence="1 13">Multi-pass membrane protein</topology>
    </subcellularLocation>
</comment>
<dbReference type="InterPro" id="IPR035910">
    <property type="entry name" value="RyR/IP3R_RIH_dom_sf"/>
</dbReference>
<dbReference type="Pfam" id="PF08454">
    <property type="entry name" value="RIH_assoc"/>
    <property type="match status" value="1"/>
</dbReference>
<gene>
    <name evidence="16" type="primary">ITPR2</name>
    <name evidence="16" type="ORF">MS3_00010880</name>
</gene>
<dbReference type="Gene3D" id="1.25.10.30">
    <property type="entry name" value="IP3 receptor type 1 binding core, RIH domain"/>
    <property type="match status" value="1"/>
</dbReference>
<dbReference type="PRINTS" id="PR00779">
    <property type="entry name" value="INSP3RECEPTR"/>
</dbReference>
<dbReference type="EMBL" id="AMPZ03000005">
    <property type="protein sequence ID" value="KAH9582492.1"/>
    <property type="molecule type" value="Genomic_DNA"/>
</dbReference>
<sequence length="3083" mass="358195">MFMIFGTESEDNVELLHFGDQVTFYSNDEDGGLLCMEGQISNKPNVTRINSDGNFSTSLTRENETRFRPDKLIEEFGGDNEQDNKLQRRLQESVVYYGNIIQLLHVKSNKILRAKKQLSPEFKDASVRFTLEEYQGDESWFIIQPSYKHKQIGDPVVIGDKVTLFACRAGCALNIKQLNSNTKQHKLMSDINHHEINNDNTSWQINLYLSYQDNLDHILKGGDIIRLFHSEAEKFLTCDAYENELHVFLRTTFRAATTTAKSSKALWEIEVIHSDCRRTGAGHWNSLFRLKHLITGLYLCPKVIKINNKSGEQGAFCKQDQDDGCIESFLTLSKEPTYETVFEMDSTSHYKESDGFIPNNAFVRICHTASRMWIKASDIPIDTDADKPIMYKLNLTSFKDNKEVFAILPVPANVMRDLDFASDSFKALRAILCMMNDHGKLTETQMRSLIFILSELVMFLNGNTRLTFESTNPTIQNEIGLRDRQKLLREHNIIAQIINILNSKIISNLPKQSTSIVNNHLINSNILIWKPDISLISILHETEINTIDSQQQDIYLDEKNEILAWQTVGNLCYRILTLSQHGYRKNQEYLAQYLNLMQTHIGLGIRASETITALLHNNRQLLEKRVGELEVSAFVSLVRDNIEARFLNYLSALCSSCGVAIPVTQELICHQLLSENNEDLLVETCNKTFIDSENNNYTTDIITLIWKQTYFMDEYFWKNIHSNLILNQSEWNQTQKGLEFNLNILNDIVMNQSKQEMNEISSKPITLCYLILDYYQAQIDLFALLCQQRQYIAINYLSTKLSVHLLLKCMRNERLRPSLRASFTRLLLNLHVDRDPQELHQPIQYARLWSTLGTKSDVSSYEEANSSTDKQENFTTDFMKIKNFVNDYLDNMLSNGCYLSEPGYINLTNEVINLSKNLVFFGLYNIKELLLLGQKLVFMLNQLGSTNDFNLCKMKEMNNSSSILNNSNDKKLFDLKLKTLDIIEYILDVRVDYQIYCLLTTLRSVQQPEACSNDLRLEDLEKMQTLELSNEIRNQLLTLFPLNNPSQNLEINELSKQNSTENKLTILNIDGYNGQLLIGVLARLCISTNVELKLKSLQLLFRHFSQQEELINKLKQVQLLVSDTGIKIYRQLKQHLDTLRCLIEKSELWMHDKSCMTSSINNNNIQIYTPCSCINNYALVKDILCHIISLFQLEHNDLLTSIIEQKSNNVMDVLSTEISTQINNRILRTMDKSSSSSSFPFEQIQQLLRHLGVHTILKELLNIPFKRTDVVFNEIVHLTKYILCLFCYNNKINQKLLYPYLDKFITTETDDVEVCLWMLKDNTELCMMIDRPTIRKLCFFLQKTRPHVHWLEVLITVVKPNDEVLSPVREMISNELCSMFDDTLFLMNSFSRVRNILESLLSTITYSKSSSSSSSSLLWSVIQFPDNTSKQDLLFNLKFFHLLNILLIEENDILLKKYRKWFKLSELINIIIHPVIKCKNLYQLRNVYMENLANFCSSHDFKNNFIIQYSESLSLLWRDITEELDKPKSPVTDWRKDLMAGRRRSPPEMPESSYYGNEKRSKGHRHSKKRDKQRHGNSHSHKSQKRSPSHNADYYRPRKHNHDSGSRHMVEVTERDQRSGYLEQSRKDGFAENYRKYEGPDLPSHYDYRSSSRYRHDTESHGRNASPEPSRARDRESDWHLRDHDHRHSHHPGHIKGRETSPGHENISFERPQYHSLPSPEGPSVPPSISKRPSDSTIIEGIPNASRCLMHKLMQMNHDSLLGPASMECSQMIMRTIPSASLPVSPEFSYKPNIFMTNSYTDLCKTLEDKIISTSDITSDDSIDSGLQDENSFDSNLSEKVNVKTVQQGQMSKSLSEVQMSQTLDDADRSMSKNFAKNIEKQFNNMIKEIELQLSTSIYKEYDSLIRFLQYPMNFIEIREISTLVKSDDFSYNSFIASLVQHAYDLIELGLESQFVKLLQVFISLSKAPMMESVPLEMKWSLDGLSNTGQNAIHYFLCSNGICDLIIRCIENPNTSETIFVMANELAINLLKHSNKYVQECFYIILSKPKQHEDFFNSMFQRFHNAYSQMDNLTKNRFFCKEEFTKTTNYLDCFNSLITGKNISVQISLQFLQTLCRRNNLRLQELLRVQPHNVTNFNLIEEIKSLFINLWKINDKLINAATFDSNNENSCTNDSNNNDTLNYCYINHKTSHSKQKCFNSTENSPLKIVQNNMNIMEPITKYQRKFNKSLFLEMNHNQQSVQIQKNNNNSVHFIQPEIILLILTCLIEFCHGPCLNNQNEILFGSSNILHLLVNLILCTPKWIRNNKLEDITCSLAEISCLSIKLLLAVLEGRHEDKVYQQLIELCPLDKLISTIHYYHILSEDLDFATNHPRESFHKCGHLLFILTQYLYRCFPAIFKHMKTSEDHDHHINNQLSSFKWSESNLYNNTEGKNCLHEMKCTDHNNIPLNGTRKLDFNNTIIKRLIKGKSDIILSLQHYTINTAQIEIVREDNRIERIVYPIPKICHYLTNSKKHQLLAINNMDNDYSKIPSLFKIIEEIYAEMLSAEHMLIHPWIHWFSLRSQWISDASFYRTLCLNCLLISFYPFRGECLSYDFYNFETQITVIPIAVLAVVLCLLSSNQLLVQIYIGLETLYLLFACATENVILVLGLTNFIFRFTNLFIIYKQYSLIKNYKNCLFSNQMNTNEINWQTYLNYINNKEKTLLFHPKKTFSFIQLSLLRWNSNNNNHNNLFLIGYELLKSIHHQLSLFHFNIPNINQLHYQLIHQLILIIFTGFGIVIHPFFYSLVLLDVITREETLLNVVRSVTKNGRSIFLTGILALIIIYLYSIIGYAYFQNDFTIEIDVTNDNETVDSIERRCDSLRMCILTTLREGLLNGGGIGDVLKRPSSKDNSFLFRTIYDLSFFVIVIVIILNLIFGVIVDTFAALRQEKQNSEELNKNHCCVCGLHRSAFDHSNTSFDEHVEVDHNVWHYIYFIIYLRTKLTDDLTGLEIYIDKLIKENEFKWIPRRRAMTLYNIENGSSEKSEEITALTNSLNKTVKAMDTLNESYQKLSKLISKQFMEKSKEQLLSSMLNSVSNKMNIEE</sequence>
<comment type="domain">
    <text evidence="13">The receptor contains a calcium channel in its C-terminal extremity. Its large N-terminal cytoplasmic region has the ligand-binding site in the N-terminus and modulatory sites in the middle portion immediately upstream of the channel region.</text>
</comment>
<dbReference type="Pfam" id="PF08709">
    <property type="entry name" value="Ins145_P3_rec"/>
    <property type="match status" value="1"/>
</dbReference>
<dbReference type="Gene3D" id="1.10.287.70">
    <property type="match status" value="1"/>
</dbReference>
<reference evidence="16" key="3">
    <citation type="submission" date="2021-06" db="EMBL/GenBank/DDBJ databases">
        <title>Chromosome-level genome assembly for S. haematobium.</title>
        <authorList>
            <person name="Stroehlein A.J."/>
        </authorList>
    </citation>
    <scope>NUCLEOTIDE SEQUENCE</scope>
</reference>
<dbReference type="Pfam" id="PF02815">
    <property type="entry name" value="MIR"/>
    <property type="match status" value="1"/>
</dbReference>
<dbReference type="PANTHER" id="PTHR13715:SF102">
    <property type="entry name" value="INOSITOL 1,4,5-TRISPHOSPHATE RECEPTOR"/>
    <property type="match status" value="1"/>
</dbReference>
<evidence type="ECO:0000256" key="1">
    <source>
        <dbReference type="ARBA" id="ARBA00004477"/>
    </source>
</evidence>
<dbReference type="GO" id="GO:0051209">
    <property type="term" value="P:release of sequestered calcium ion into cytosol"/>
    <property type="evidence" value="ECO:0007669"/>
    <property type="project" value="UniProtKB-UniRule"/>
</dbReference>
<reference evidence="16" key="2">
    <citation type="journal article" date="2019" name="Gigascience">
        <title>High-quality Schistosoma haematobium genome achieved by single-molecule and long-range sequencing.</title>
        <authorList>
            <person name="Stroehlein A.J."/>
            <person name="Korhonen P.K."/>
            <person name="Chong T.M."/>
            <person name="Lim Y.L."/>
            <person name="Chan K.G."/>
            <person name="Webster B."/>
            <person name="Rollinson D."/>
            <person name="Brindley P.J."/>
            <person name="Gasser R.B."/>
            <person name="Young N.D."/>
        </authorList>
    </citation>
    <scope>NUCLEOTIDE SEQUENCE</scope>
</reference>
<dbReference type="GO" id="GO:0070679">
    <property type="term" value="F:inositol 1,4,5 trisphosphate binding"/>
    <property type="evidence" value="ECO:0007669"/>
    <property type="project" value="UniProtKB-UniRule"/>
</dbReference>
<dbReference type="Proteomes" id="UP000471633">
    <property type="component" value="Unassembled WGS sequence"/>
</dbReference>
<evidence type="ECO:0000256" key="14">
    <source>
        <dbReference type="SAM" id="MobiDB-lite"/>
    </source>
</evidence>
<protein>
    <recommendedName>
        <fullName evidence="13">Inositol 1,4,5-trisphosphate receptor</fullName>
    </recommendedName>
</protein>
<evidence type="ECO:0000256" key="9">
    <source>
        <dbReference type="ARBA" id="ARBA00023136"/>
    </source>
</evidence>
<evidence type="ECO:0000313" key="17">
    <source>
        <dbReference type="Proteomes" id="UP000471633"/>
    </source>
</evidence>
<feature type="transmembrane region" description="Helical" evidence="13">
    <location>
        <begin position="2893"/>
        <end position="2920"/>
    </location>
</feature>
<feature type="transmembrane region" description="Helical" evidence="13">
    <location>
        <begin position="2767"/>
        <end position="2792"/>
    </location>
</feature>
<evidence type="ECO:0000256" key="11">
    <source>
        <dbReference type="ARBA" id="ARBA00023286"/>
    </source>
</evidence>
<evidence type="ECO:0000256" key="7">
    <source>
        <dbReference type="ARBA" id="ARBA00022989"/>
    </source>
</evidence>
<dbReference type="Pfam" id="PF00520">
    <property type="entry name" value="Ion_trans"/>
    <property type="match status" value="1"/>
</dbReference>
<keyword evidence="13" id="KW-0109">Calcium transport</keyword>
<feature type="compositionally biased region" description="Basic and acidic residues" evidence="14">
    <location>
        <begin position="1602"/>
        <end position="1662"/>
    </location>
</feature>
<dbReference type="KEGG" id="shx:MS3_00010880"/>
<comment type="similarity">
    <text evidence="2 13">Belongs to the InsP3 receptor family.</text>
</comment>
<dbReference type="InterPro" id="IPR013662">
    <property type="entry name" value="RIH_assoc-dom"/>
</dbReference>
<feature type="compositionally biased region" description="Basic and acidic residues" evidence="14">
    <location>
        <begin position="1531"/>
        <end position="1540"/>
    </location>
</feature>
<keyword evidence="12 13" id="KW-0407">Ion channel</keyword>
<feature type="transmembrane region" description="Helical" evidence="13">
    <location>
        <begin position="2634"/>
        <end position="2655"/>
    </location>
</feature>
<dbReference type="GO" id="GO:0005789">
    <property type="term" value="C:endoplasmic reticulum membrane"/>
    <property type="evidence" value="ECO:0007669"/>
    <property type="project" value="UniProtKB-SubCell"/>
</dbReference>
<dbReference type="InterPro" id="IPR015925">
    <property type="entry name" value="Ryanodine_IP3_receptor"/>
</dbReference>
<dbReference type="InterPro" id="IPR000699">
    <property type="entry name" value="RIH_dom"/>
</dbReference>
<evidence type="ECO:0000256" key="8">
    <source>
        <dbReference type="ARBA" id="ARBA00023065"/>
    </source>
</evidence>
<keyword evidence="7 13" id="KW-1133">Transmembrane helix</keyword>
<evidence type="ECO:0000256" key="12">
    <source>
        <dbReference type="ARBA" id="ARBA00023303"/>
    </source>
</evidence>
<name>A0A922ILK8_SCHHA</name>
<evidence type="ECO:0000256" key="2">
    <source>
        <dbReference type="ARBA" id="ARBA00009453"/>
    </source>
</evidence>
<dbReference type="SMART" id="SM00472">
    <property type="entry name" value="MIR"/>
    <property type="match status" value="4"/>
</dbReference>
<evidence type="ECO:0000259" key="15">
    <source>
        <dbReference type="PROSITE" id="PS50919"/>
    </source>
</evidence>
<keyword evidence="10 13" id="KW-0675">Receptor</keyword>
<keyword evidence="13" id="KW-0107">Calcium channel</keyword>
<comment type="subunit">
    <text evidence="13">Homotetramer.</text>
</comment>
<keyword evidence="3 13" id="KW-0813">Transport</keyword>
<evidence type="ECO:0000256" key="13">
    <source>
        <dbReference type="RuleBase" id="RU368044"/>
    </source>
</evidence>
<evidence type="ECO:0000256" key="10">
    <source>
        <dbReference type="ARBA" id="ARBA00023170"/>
    </source>
</evidence>
<evidence type="ECO:0000256" key="5">
    <source>
        <dbReference type="ARBA" id="ARBA00022737"/>
    </source>
</evidence>
<feature type="compositionally biased region" description="Basic and acidic residues" evidence="14">
    <location>
        <begin position="1670"/>
        <end position="1686"/>
    </location>
</feature>
<feature type="region of interest" description="Disordered" evidence="14">
    <location>
        <begin position="1531"/>
        <end position="1734"/>
    </location>
</feature>
<feature type="transmembrane region" description="Helical" evidence="13">
    <location>
        <begin position="2812"/>
        <end position="2834"/>
    </location>
</feature>
<keyword evidence="17" id="KW-1185">Reference proteome</keyword>
<feature type="domain" description="MIR" evidence="15">
    <location>
        <begin position="216"/>
        <end position="272"/>
    </location>
</feature>
<feature type="transmembrane region" description="Helical" evidence="13">
    <location>
        <begin position="2607"/>
        <end position="2628"/>
    </location>
</feature>
<dbReference type="Gene3D" id="2.80.10.50">
    <property type="match status" value="2"/>
</dbReference>
<dbReference type="PANTHER" id="PTHR13715">
    <property type="entry name" value="RYANODINE RECEPTOR AND IP3 RECEPTOR"/>
    <property type="match status" value="1"/>
</dbReference>
<feature type="compositionally biased region" description="Basic residues" evidence="14">
    <location>
        <begin position="1561"/>
        <end position="1588"/>
    </location>
</feature>
<evidence type="ECO:0000256" key="4">
    <source>
        <dbReference type="ARBA" id="ARBA00022692"/>
    </source>
</evidence>
<proteinExistence type="inferred from homology"/>
<dbReference type="InterPro" id="IPR036300">
    <property type="entry name" value="MIR_dom_sf"/>
</dbReference>
<reference evidence="16" key="4">
    <citation type="journal article" date="2022" name="PLoS Pathog.">
        <title>Chromosome-level genome of Schistosoma haematobium underpins genome-wide explorations of molecular variation.</title>
        <authorList>
            <person name="Stroehlein A.J."/>
            <person name="Korhonen P.K."/>
            <person name="Lee V.V."/>
            <person name="Ralph S.A."/>
            <person name="Mentink-Kane M."/>
            <person name="You H."/>
            <person name="McManus D.P."/>
            <person name="Tchuente L.T."/>
            <person name="Stothard J.R."/>
            <person name="Kaur P."/>
            <person name="Dudchenko O."/>
            <person name="Aiden E.L."/>
            <person name="Yang B."/>
            <person name="Yang H."/>
            <person name="Emery A.M."/>
            <person name="Webster B.L."/>
            <person name="Brindley P.J."/>
            <person name="Rollinson D."/>
            <person name="Chang B.C.H."/>
            <person name="Gasser R.B."/>
            <person name="Young N.D."/>
        </authorList>
    </citation>
    <scope>NUCLEOTIDE SEQUENCE</scope>
</reference>
<dbReference type="GeneID" id="75578289"/>
<dbReference type="InterPro" id="IPR014821">
    <property type="entry name" value="Ins145_P3_rcpt"/>
</dbReference>
<dbReference type="PROSITE" id="PS50919">
    <property type="entry name" value="MIR"/>
    <property type="match status" value="2"/>
</dbReference>
<dbReference type="FunFam" id="1.10.287.70:FF:000311">
    <property type="entry name" value="Predicted protein"/>
    <property type="match status" value="1"/>
</dbReference>
<dbReference type="SUPFAM" id="SSF82109">
    <property type="entry name" value="MIR domain"/>
    <property type="match status" value="2"/>
</dbReference>
<keyword evidence="11 13" id="KW-1071">Ligand-gated ion channel</keyword>
<keyword evidence="13" id="KW-0106">Calcium</keyword>
<reference evidence="16" key="1">
    <citation type="journal article" date="2012" name="Nat. Genet.">
        <title>Whole-genome sequence of Schistosoma haematobium.</title>
        <authorList>
            <person name="Young N.D."/>
            <person name="Jex A.R."/>
            <person name="Li B."/>
            <person name="Liu S."/>
            <person name="Yang L."/>
            <person name="Xiong Z."/>
            <person name="Li Y."/>
            <person name="Cantacessi C."/>
            <person name="Hall R.S."/>
            <person name="Xu X."/>
            <person name="Chen F."/>
            <person name="Wu X."/>
            <person name="Zerlotini A."/>
            <person name="Oliveira G."/>
            <person name="Hofmann A."/>
            <person name="Zhang G."/>
            <person name="Fang X."/>
            <person name="Kang Y."/>
            <person name="Campbell B.E."/>
            <person name="Loukas A."/>
            <person name="Ranganathan S."/>
            <person name="Rollinson D."/>
            <person name="Rinaldi G."/>
            <person name="Brindley P.J."/>
            <person name="Yang H."/>
            <person name="Wang J."/>
            <person name="Wang J."/>
            <person name="Gasser R.B."/>
        </authorList>
    </citation>
    <scope>NUCLEOTIDE SEQUENCE</scope>
</reference>
<comment type="function">
    <text evidence="13">Receptor for inositol 1,4,5-trisphosphate, a second messenger that mediates the release of intracellular calcium.</text>
</comment>
<dbReference type="SUPFAM" id="SSF100909">
    <property type="entry name" value="IP3 receptor type 1 binding core, domain 2"/>
    <property type="match status" value="2"/>
</dbReference>
<evidence type="ECO:0000313" key="16">
    <source>
        <dbReference type="EMBL" id="KAH9582492.1"/>
    </source>
</evidence>
<organism evidence="16 17">
    <name type="scientific">Schistosoma haematobium</name>
    <name type="common">Blood fluke</name>
    <dbReference type="NCBI Taxonomy" id="6185"/>
    <lineage>
        <taxon>Eukaryota</taxon>
        <taxon>Metazoa</taxon>
        <taxon>Spiralia</taxon>
        <taxon>Lophotrochozoa</taxon>
        <taxon>Platyhelminthes</taxon>
        <taxon>Trematoda</taxon>
        <taxon>Digenea</taxon>
        <taxon>Strigeidida</taxon>
        <taxon>Schistosomatoidea</taxon>
        <taxon>Schistosomatidae</taxon>
        <taxon>Schistosoma</taxon>
    </lineage>
</organism>
<dbReference type="InterPro" id="IPR000493">
    <property type="entry name" value="InsP3_rcpt"/>
</dbReference>
<keyword evidence="8 13" id="KW-0406">Ion transport</keyword>
<accession>A0A922ILK8</accession>
<dbReference type="GO" id="GO:0005220">
    <property type="term" value="F:inositol 1,4,5-trisphosphate-gated calcium channel activity"/>
    <property type="evidence" value="ECO:0007669"/>
    <property type="project" value="UniProtKB-UniRule"/>
</dbReference>
<keyword evidence="5" id="KW-0677">Repeat</keyword>
<keyword evidence="4 13" id="KW-0812">Transmembrane</keyword>
<dbReference type="InterPro" id="IPR016093">
    <property type="entry name" value="MIR_motif"/>
</dbReference>